<dbReference type="PANTHER" id="PTHR46795:SF1">
    <property type="entry name" value="ABC TRANSPORTER PERMEASE PROTEIN"/>
    <property type="match status" value="1"/>
</dbReference>
<evidence type="ECO:0000256" key="5">
    <source>
        <dbReference type="ARBA" id="ARBA00023136"/>
    </source>
</evidence>
<keyword evidence="5 6" id="KW-0472">Membrane</keyword>
<evidence type="ECO:0000313" key="8">
    <source>
        <dbReference type="EMBL" id="SFU78205.1"/>
    </source>
</evidence>
<feature type="domain" description="ABC3 transporter permease C-terminal" evidence="7">
    <location>
        <begin position="513"/>
        <end position="622"/>
    </location>
</feature>
<reference evidence="9" key="1">
    <citation type="submission" date="2016-10" db="EMBL/GenBank/DDBJ databases">
        <authorList>
            <person name="Varghese N."/>
        </authorList>
    </citation>
    <scope>NUCLEOTIDE SEQUENCE [LARGE SCALE GENOMIC DNA]</scope>
    <source>
        <strain evidence="9">DSM 17980</strain>
    </source>
</reference>
<feature type="transmembrane region" description="Helical" evidence="6">
    <location>
        <begin position="34"/>
        <end position="58"/>
    </location>
</feature>
<dbReference type="InterPro" id="IPR052536">
    <property type="entry name" value="ABC-4_Integral_Memb_Prot"/>
</dbReference>
<gene>
    <name evidence="8" type="ORF">SAMN05421543_1088</name>
</gene>
<evidence type="ECO:0000259" key="7">
    <source>
        <dbReference type="Pfam" id="PF02687"/>
    </source>
</evidence>
<protein>
    <submittedName>
        <fullName evidence="8">FtsX-like permease family protein</fullName>
    </submittedName>
</protein>
<keyword evidence="2 6" id="KW-1003">Cell membrane</keyword>
<evidence type="ECO:0000256" key="3">
    <source>
        <dbReference type="ARBA" id="ARBA00022692"/>
    </source>
</evidence>
<feature type="transmembrane region" description="Helical" evidence="6">
    <location>
        <begin position="79"/>
        <end position="112"/>
    </location>
</feature>
<feature type="transmembrane region" description="Helical" evidence="6">
    <location>
        <begin position="255"/>
        <end position="278"/>
    </location>
</feature>
<feature type="transmembrane region" description="Helical" evidence="6">
    <location>
        <begin position="201"/>
        <end position="225"/>
    </location>
</feature>
<evidence type="ECO:0000256" key="6">
    <source>
        <dbReference type="PIRNR" id="PIRNR018968"/>
    </source>
</evidence>
<dbReference type="InterPro" id="IPR003838">
    <property type="entry name" value="ABC3_permease_C"/>
</dbReference>
<dbReference type="EMBL" id="FPBV01000008">
    <property type="protein sequence ID" value="SFU78205.1"/>
    <property type="molecule type" value="Genomic_DNA"/>
</dbReference>
<feature type="transmembrane region" description="Helical" evidence="6">
    <location>
        <begin position="595"/>
        <end position="616"/>
    </location>
</feature>
<sequence length="627" mass="68577">MASSTCAVLVFFMFSSFTLNPHVKQGYMTARARYVLGGCEYIILFFAVFFILFFHAALIRMRSREFALFRVLGMTPGQVWRTVFAESIVTGLAAIAAGIALGTVFLKLFLMAMGALLNLPVSIPFALPAQSVLLTVALFGAVFVLEGFITAARTALHTPKSLMLAERARQRADKASWWLVALGIASIAIAYDLAIAHSLNIIVNFFPIIGLTALGTYLLFTQISVKVLGALRRRPLHGVSLLVVARFAHRVRDNALVLTVVTLLSATVLSGMGAVFGLKSLVHQNSTQVDPFPVMLIRPQAGAFPLTANDVSRQLAASGTPVAGQVTFSVAAVRAEEAGQAGSQPVHITVVSASTFERVRQHLMDAEPETRSFLTDAPPAPGSGRANVFVNYPLVLQKPLFSTNQIRVLDVPEMSFHLNGQYDARILNEQMGRVSDFVLEVSDADYAKLTDALPETAKYEITGFDVPDWKHALVATSALQNRLNAGQKPFLTARADVDSEVTQTLATMIFAGFFVSVLFLLACATVLYFRLQWQMATDKRQFSSLLRIGMRDREVHKTLTRELLLLFFAPVVVGLVHSTVAMVDFSHLIAVKGNPWPVFVVVAGIYIALTAFYFAVARIRYARQVLP</sequence>
<comment type="similarity">
    <text evidence="6">Belongs to the ABC-4 integral membrane protein family.</text>
</comment>
<dbReference type="Proteomes" id="UP000183508">
    <property type="component" value="Unassembled WGS sequence"/>
</dbReference>
<dbReference type="STRING" id="392015.SAMN05421543_1088"/>
<feature type="transmembrane region" description="Helical" evidence="6">
    <location>
        <begin position="563"/>
        <end position="583"/>
    </location>
</feature>
<keyword evidence="6" id="KW-0813">Transport</keyword>
<dbReference type="RefSeq" id="WP_074951637.1">
    <property type="nucleotide sequence ID" value="NZ_FPBV01000008.1"/>
</dbReference>
<evidence type="ECO:0000256" key="4">
    <source>
        <dbReference type="ARBA" id="ARBA00022989"/>
    </source>
</evidence>
<feature type="transmembrane region" description="Helical" evidence="6">
    <location>
        <begin position="132"/>
        <end position="156"/>
    </location>
</feature>
<dbReference type="AlphaFoldDB" id="A0A1I7IZ13"/>
<dbReference type="GO" id="GO:0005886">
    <property type="term" value="C:plasma membrane"/>
    <property type="evidence" value="ECO:0007669"/>
    <property type="project" value="UniProtKB-SubCell"/>
</dbReference>
<keyword evidence="4 6" id="KW-1133">Transmembrane helix</keyword>
<proteinExistence type="inferred from homology"/>
<keyword evidence="9" id="KW-1185">Reference proteome</keyword>
<comment type="subcellular location">
    <subcellularLocation>
        <location evidence="1 6">Cell membrane</location>
        <topology evidence="1 6">Multi-pass membrane protein</topology>
    </subcellularLocation>
</comment>
<organism evidence="8 9">
    <name type="scientific">Alicyclobacillus macrosporangiidus</name>
    <dbReference type="NCBI Taxonomy" id="392015"/>
    <lineage>
        <taxon>Bacteria</taxon>
        <taxon>Bacillati</taxon>
        <taxon>Bacillota</taxon>
        <taxon>Bacilli</taxon>
        <taxon>Bacillales</taxon>
        <taxon>Alicyclobacillaceae</taxon>
        <taxon>Alicyclobacillus</taxon>
    </lineage>
</organism>
<name>A0A1I7IZ13_9BACL</name>
<dbReference type="InterPro" id="IPR027022">
    <property type="entry name" value="ABC_permease_BceB-typ"/>
</dbReference>
<dbReference type="PANTHER" id="PTHR46795">
    <property type="entry name" value="ABC TRANSPORTER PERMEASE-RELATED-RELATED"/>
    <property type="match status" value="1"/>
</dbReference>
<dbReference type="PIRSF" id="PIRSF018968">
    <property type="entry name" value="ABC_permease_BceB"/>
    <property type="match status" value="1"/>
</dbReference>
<accession>A0A1I7IZ13</accession>
<keyword evidence="3 6" id="KW-0812">Transmembrane</keyword>
<feature type="domain" description="ABC3 transporter permease C-terminal" evidence="7">
    <location>
        <begin position="42"/>
        <end position="154"/>
    </location>
</feature>
<evidence type="ECO:0000256" key="2">
    <source>
        <dbReference type="ARBA" id="ARBA00022475"/>
    </source>
</evidence>
<feature type="transmembrane region" description="Helical" evidence="6">
    <location>
        <begin position="508"/>
        <end position="531"/>
    </location>
</feature>
<feature type="transmembrane region" description="Helical" evidence="6">
    <location>
        <begin position="177"/>
        <end position="195"/>
    </location>
</feature>
<evidence type="ECO:0000313" key="9">
    <source>
        <dbReference type="Proteomes" id="UP000183508"/>
    </source>
</evidence>
<evidence type="ECO:0000256" key="1">
    <source>
        <dbReference type="ARBA" id="ARBA00004651"/>
    </source>
</evidence>
<dbReference type="Pfam" id="PF02687">
    <property type="entry name" value="FtsX"/>
    <property type="match status" value="2"/>
</dbReference>
<dbReference type="GO" id="GO:0055085">
    <property type="term" value="P:transmembrane transport"/>
    <property type="evidence" value="ECO:0007669"/>
    <property type="project" value="UniProtKB-UniRule"/>
</dbReference>